<keyword evidence="3" id="KW-0813">Transport</keyword>
<evidence type="ECO:0000256" key="3">
    <source>
        <dbReference type="ARBA" id="ARBA00022882"/>
    </source>
</evidence>
<evidence type="ECO:0000256" key="7">
    <source>
        <dbReference type="SAM" id="Phobius"/>
    </source>
</evidence>
<proteinExistence type="predicted"/>
<reference evidence="8 9" key="1">
    <citation type="journal article" date="2018" name="Mol. Plant">
        <title>The genome of Artemisia annua provides insight into the evolution of Asteraceae family and artemisinin biosynthesis.</title>
        <authorList>
            <person name="Shen Q."/>
            <person name="Zhang L."/>
            <person name="Liao Z."/>
            <person name="Wang S."/>
            <person name="Yan T."/>
            <person name="Shi P."/>
            <person name="Liu M."/>
            <person name="Fu X."/>
            <person name="Pan Q."/>
            <person name="Wang Y."/>
            <person name="Lv Z."/>
            <person name="Lu X."/>
            <person name="Zhang F."/>
            <person name="Jiang W."/>
            <person name="Ma Y."/>
            <person name="Chen M."/>
            <person name="Hao X."/>
            <person name="Li L."/>
            <person name="Tang Y."/>
            <person name="Lv G."/>
            <person name="Zhou Y."/>
            <person name="Sun X."/>
            <person name="Brodelius P.E."/>
            <person name="Rose J.K.C."/>
            <person name="Tang K."/>
        </authorList>
    </citation>
    <scope>NUCLEOTIDE SEQUENCE [LARGE SCALE GENOMIC DNA]</scope>
    <source>
        <strain evidence="9">cv. Huhao1</strain>
        <tissue evidence="8">Leaf</tissue>
    </source>
</reference>
<name>A0A2U1L3A1_ARTAN</name>
<feature type="transmembrane region" description="Helical" evidence="7">
    <location>
        <begin position="47"/>
        <end position="66"/>
    </location>
</feature>
<keyword evidence="2" id="KW-0631">Potassium channel</keyword>
<keyword evidence="5" id="KW-0407">Ion channel</keyword>
<gene>
    <name evidence="8" type="ORF">CTI12_AA535420</name>
</gene>
<keyword evidence="7" id="KW-0472">Membrane</keyword>
<dbReference type="OrthoDB" id="426293at2759"/>
<sequence length="121" mass="14796">MIEIEQNGSAMTEKDKREEERRMRVTEGSRGFFFYPRSRWYRAWDKFILLWAVYSSIGTPIEFGFFRGWPKYLYLLDILSQTAFFIDIFIQFFVAYRDIDTEKMITDQNLITRRFLVEKKK</sequence>
<dbReference type="PANTHER" id="PTHR45743">
    <property type="entry name" value="POTASSIUM CHANNEL AKT1"/>
    <property type="match status" value="1"/>
</dbReference>
<keyword evidence="9" id="KW-1185">Reference proteome</keyword>
<dbReference type="Proteomes" id="UP000245207">
    <property type="component" value="Unassembled WGS sequence"/>
</dbReference>
<organism evidence="8 9">
    <name type="scientific">Artemisia annua</name>
    <name type="common">Sweet wormwood</name>
    <dbReference type="NCBI Taxonomy" id="35608"/>
    <lineage>
        <taxon>Eukaryota</taxon>
        <taxon>Viridiplantae</taxon>
        <taxon>Streptophyta</taxon>
        <taxon>Embryophyta</taxon>
        <taxon>Tracheophyta</taxon>
        <taxon>Spermatophyta</taxon>
        <taxon>Magnoliopsida</taxon>
        <taxon>eudicotyledons</taxon>
        <taxon>Gunneridae</taxon>
        <taxon>Pentapetalae</taxon>
        <taxon>asterids</taxon>
        <taxon>campanulids</taxon>
        <taxon>Asterales</taxon>
        <taxon>Asteraceae</taxon>
        <taxon>Asteroideae</taxon>
        <taxon>Anthemideae</taxon>
        <taxon>Artemisiinae</taxon>
        <taxon>Artemisia</taxon>
    </lineage>
</organism>
<evidence type="ECO:0000256" key="6">
    <source>
        <dbReference type="SAM" id="MobiDB-lite"/>
    </source>
</evidence>
<evidence type="ECO:0000313" key="9">
    <source>
        <dbReference type="Proteomes" id="UP000245207"/>
    </source>
</evidence>
<accession>A0A2U1L3A1</accession>
<keyword evidence="3" id="KW-0851">Voltage-gated channel</keyword>
<keyword evidence="3" id="KW-0406">Ion transport</keyword>
<evidence type="ECO:0000313" key="8">
    <source>
        <dbReference type="EMBL" id="PWA43450.1"/>
    </source>
</evidence>
<evidence type="ECO:0000256" key="5">
    <source>
        <dbReference type="ARBA" id="ARBA00023303"/>
    </source>
</evidence>
<evidence type="ECO:0000256" key="2">
    <source>
        <dbReference type="ARBA" id="ARBA00022826"/>
    </source>
</evidence>
<protein>
    <submittedName>
        <fullName evidence="8">Ankyrin repeat-containing protein</fullName>
    </submittedName>
</protein>
<keyword evidence="1" id="KW-0633">Potassium transport</keyword>
<dbReference type="PANTHER" id="PTHR45743:SF34">
    <property type="entry name" value="POTASSIUM CHANNEL"/>
    <property type="match status" value="1"/>
</dbReference>
<dbReference type="SUPFAM" id="SSF81324">
    <property type="entry name" value="Voltage-gated potassium channels"/>
    <property type="match status" value="1"/>
</dbReference>
<dbReference type="InterPro" id="IPR045319">
    <property type="entry name" value="KAT/AKT"/>
</dbReference>
<keyword evidence="7" id="KW-1133">Transmembrane helix</keyword>
<dbReference type="EMBL" id="PKPP01011818">
    <property type="protein sequence ID" value="PWA43450.1"/>
    <property type="molecule type" value="Genomic_DNA"/>
</dbReference>
<feature type="transmembrane region" description="Helical" evidence="7">
    <location>
        <begin position="72"/>
        <end position="96"/>
    </location>
</feature>
<comment type="caution">
    <text evidence="8">The sequence shown here is derived from an EMBL/GenBank/DDBJ whole genome shotgun (WGS) entry which is preliminary data.</text>
</comment>
<dbReference type="STRING" id="35608.A0A2U1L3A1"/>
<dbReference type="AlphaFoldDB" id="A0A2U1L3A1"/>
<evidence type="ECO:0000256" key="4">
    <source>
        <dbReference type="ARBA" id="ARBA00022958"/>
    </source>
</evidence>
<feature type="region of interest" description="Disordered" evidence="6">
    <location>
        <begin position="1"/>
        <end position="20"/>
    </location>
</feature>
<dbReference type="GO" id="GO:0005249">
    <property type="term" value="F:voltage-gated potassium channel activity"/>
    <property type="evidence" value="ECO:0007669"/>
    <property type="project" value="InterPro"/>
</dbReference>
<keyword evidence="7" id="KW-0812">Transmembrane</keyword>
<feature type="compositionally biased region" description="Polar residues" evidence="6">
    <location>
        <begin position="1"/>
        <end position="10"/>
    </location>
</feature>
<dbReference type="GO" id="GO:0034702">
    <property type="term" value="C:monoatomic ion channel complex"/>
    <property type="evidence" value="ECO:0007669"/>
    <property type="project" value="UniProtKB-KW"/>
</dbReference>
<evidence type="ECO:0000256" key="1">
    <source>
        <dbReference type="ARBA" id="ARBA00022538"/>
    </source>
</evidence>
<keyword evidence="4" id="KW-0630">Potassium</keyword>